<evidence type="ECO:0000256" key="3">
    <source>
        <dbReference type="ARBA" id="ARBA00022516"/>
    </source>
</evidence>
<evidence type="ECO:0000259" key="13">
    <source>
        <dbReference type="PROSITE" id="PS50146"/>
    </source>
</evidence>
<dbReference type="InterPro" id="IPR016064">
    <property type="entry name" value="NAD/diacylglycerol_kinase_sf"/>
</dbReference>
<keyword evidence="11" id="KW-0594">Phospholipid biosynthesis</keyword>
<dbReference type="EMBL" id="CP049889">
    <property type="protein sequence ID" value="QIK51985.1"/>
    <property type="molecule type" value="Genomic_DNA"/>
</dbReference>
<dbReference type="PROSITE" id="PS50146">
    <property type="entry name" value="DAGK"/>
    <property type="match status" value="1"/>
</dbReference>
<keyword evidence="5" id="KW-0479">Metal-binding</keyword>
<dbReference type="Proteomes" id="UP000501830">
    <property type="component" value="Chromosome"/>
</dbReference>
<dbReference type="InterPro" id="IPR001206">
    <property type="entry name" value="Diacylglycerol_kinase_cat_dom"/>
</dbReference>
<dbReference type="AlphaFoldDB" id="A0A6G7WI88"/>
<dbReference type="SMART" id="SM00046">
    <property type="entry name" value="DAGKc"/>
    <property type="match status" value="1"/>
</dbReference>
<evidence type="ECO:0000256" key="5">
    <source>
        <dbReference type="ARBA" id="ARBA00022723"/>
    </source>
</evidence>
<keyword evidence="12" id="KW-1208">Phospholipid metabolism</keyword>
<evidence type="ECO:0000256" key="1">
    <source>
        <dbReference type="ARBA" id="ARBA00001946"/>
    </source>
</evidence>
<reference evidence="14 15" key="1">
    <citation type="journal article" date="2017" name="Int. J. Syst. Evol. Microbiol.">
        <title>Jeotgalibaca porci sp. nov. and Jeotgalibaca arthritidis sp. nov., isolated from pigs, and emended description of the genus Jeotgalibaca.</title>
        <authorList>
            <person name="Zamora L."/>
            <person name="Perez-Sancho M."/>
            <person name="Dominguez L."/>
            <person name="Fernandez-Garayzabal J.F."/>
            <person name="Vela A.I."/>
        </authorList>
    </citation>
    <scope>NUCLEOTIDE SEQUENCE [LARGE SCALE GENOMIC DNA]</scope>
    <source>
        <strain evidence="14 15">CCUG 69148</strain>
    </source>
</reference>
<accession>A0A6G7WI88</accession>
<dbReference type="InterPro" id="IPR045540">
    <property type="entry name" value="YegS/DAGK_C"/>
</dbReference>
<dbReference type="SUPFAM" id="SSF111331">
    <property type="entry name" value="NAD kinase/diacylglycerol kinase-like"/>
    <property type="match status" value="1"/>
</dbReference>
<dbReference type="Gene3D" id="3.40.50.10330">
    <property type="entry name" value="Probable inorganic polyphosphate/atp-NAD kinase, domain 1"/>
    <property type="match status" value="1"/>
</dbReference>
<evidence type="ECO:0000256" key="10">
    <source>
        <dbReference type="ARBA" id="ARBA00023098"/>
    </source>
</evidence>
<dbReference type="GO" id="GO:0008654">
    <property type="term" value="P:phospholipid biosynthetic process"/>
    <property type="evidence" value="ECO:0007669"/>
    <property type="project" value="UniProtKB-KW"/>
</dbReference>
<keyword evidence="7 14" id="KW-0418">Kinase</keyword>
<dbReference type="RefSeq" id="WP_166063047.1">
    <property type="nucleotide sequence ID" value="NZ_CP049889.1"/>
</dbReference>
<keyword evidence="4" id="KW-0808">Transferase</keyword>
<name>A0A6G7WI88_9LACT</name>
<keyword evidence="8" id="KW-0067">ATP-binding</keyword>
<comment type="similarity">
    <text evidence="2">Belongs to the diacylglycerol/lipid kinase family.</text>
</comment>
<evidence type="ECO:0000256" key="6">
    <source>
        <dbReference type="ARBA" id="ARBA00022741"/>
    </source>
</evidence>
<keyword evidence="10" id="KW-0443">Lipid metabolism</keyword>
<dbReference type="InterPro" id="IPR005218">
    <property type="entry name" value="Diacylglycerol/lipid_kinase"/>
</dbReference>
<evidence type="ECO:0000313" key="15">
    <source>
        <dbReference type="Proteomes" id="UP000501830"/>
    </source>
</evidence>
<evidence type="ECO:0000256" key="9">
    <source>
        <dbReference type="ARBA" id="ARBA00022842"/>
    </source>
</evidence>
<protein>
    <submittedName>
        <fullName evidence="14">Diacylglycerol kinase family lipid kinase</fullName>
    </submittedName>
</protein>
<dbReference type="Pfam" id="PF00781">
    <property type="entry name" value="DAGK_cat"/>
    <property type="match status" value="1"/>
</dbReference>
<sequence>MGKVLLVVNPSSGQEAGKRYADSVAEALEKKYSEVVAKYTEKAGDATAFAKEAAQERYEAVFVMGGDGTVNEGVSGLAEEAYRPKFSFIPLGTVNDLGRSLGISMNPEEAISQLDRLVEKKLDVGKINNHYFIDVVAIGTIPEAVQAVEPEQKTKLGSFAYVLEGLKAVRDNKSYLFDMTIDDEKIQEESMAVLIALTNSVGGMETLLPNASYDDGKLHLIVLKGDNLVDKVSLLPKIFSGKAMDDHNVLYRAFEKGHFSVEDGDDLVTNVDGDPGDKLPLDITVLPQHLTVLVPE</sequence>
<evidence type="ECO:0000256" key="8">
    <source>
        <dbReference type="ARBA" id="ARBA00022840"/>
    </source>
</evidence>
<dbReference type="GO" id="GO:0005524">
    <property type="term" value="F:ATP binding"/>
    <property type="evidence" value="ECO:0007669"/>
    <property type="project" value="UniProtKB-KW"/>
</dbReference>
<dbReference type="InterPro" id="IPR017438">
    <property type="entry name" value="ATP-NAD_kinase_N"/>
</dbReference>
<dbReference type="GO" id="GO:0005886">
    <property type="term" value="C:plasma membrane"/>
    <property type="evidence" value="ECO:0007669"/>
    <property type="project" value="TreeGrafter"/>
</dbReference>
<dbReference type="KEGG" id="jpo:G7058_08075"/>
<comment type="cofactor">
    <cofactor evidence="1">
        <name>Mg(2+)</name>
        <dbReference type="ChEBI" id="CHEBI:18420"/>
    </cofactor>
</comment>
<dbReference type="Gene3D" id="2.60.200.40">
    <property type="match status" value="1"/>
</dbReference>
<dbReference type="NCBIfam" id="TIGR00147">
    <property type="entry name" value="YegS/Rv2252/BmrU family lipid kinase"/>
    <property type="match status" value="1"/>
</dbReference>
<keyword evidence="3" id="KW-0444">Lipid biosynthesis</keyword>
<evidence type="ECO:0000256" key="11">
    <source>
        <dbReference type="ARBA" id="ARBA00023209"/>
    </source>
</evidence>
<dbReference type="PANTHER" id="PTHR12358:SF106">
    <property type="entry name" value="LIPID KINASE YEGS"/>
    <property type="match status" value="1"/>
</dbReference>
<evidence type="ECO:0000256" key="4">
    <source>
        <dbReference type="ARBA" id="ARBA00022679"/>
    </source>
</evidence>
<dbReference type="GeneID" id="94553237"/>
<keyword evidence="9" id="KW-0460">Magnesium</keyword>
<evidence type="ECO:0000256" key="2">
    <source>
        <dbReference type="ARBA" id="ARBA00005983"/>
    </source>
</evidence>
<proteinExistence type="inferred from homology"/>
<organism evidence="14 15">
    <name type="scientific">Jeotgalibaca porci</name>
    <dbReference type="NCBI Taxonomy" id="1868793"/>
    <lineage>
        <taxon>Bacteria</taxon>
        <taxon>Bacillati</taxon>
        <taxon>Bacillota</taxon>
        <taxon>Bacilli</taxon>
        <taxon>Lactobacillales</taxon>
        <taxon>Carnobacteriaceae</taxon>
        <taxon>Jeotgalibaca</taxon>
    </lineage>
</organism>
<dbReference type="InterPro" id="IPR050187">
    <property type="entry name" value="Lipid_Phosphate_FormReg"/>
</dbReference>
<gene>
    <name evidence="14" type="ORF">G7058_08075</name>
</gene>
<keyword evidence="6" id="KW-0547">Nucleotide-binding</keyword>
<evidence type="ECO:0000256" key="7">
    <source>
        <dbReference type="ARBA" id="ARBA00022777"/>
    </source>
</evidence>
<dbReference type="PANTHER" id="PTHR12358">
    <property type="entry name" value="SPHINGOSINE KINASE"/>
    <property type="match status" value="1"/>
</dbReference>
<evidence type="ECO:0000256" key="12">
    <source>
        <dbReference type="ARBA" id="ARBA00023264"/>
    </source>
</evidence>
<dbReference type="Pfam" id="PF19279">
    <property type="entry name" value="YegS_C"/>
    <property type="match status" value="1"/>
</dbReference>
<feature type="domain" description="DAGKc" evidence="13">
    <location>
        <begin position="1"/>
        <end position="131"/>
    </location>
</feature>
<evidence type="ECO:0000313" key="14">
    <source>
        <dbReference type="EMBL" id="QIK51985.1"/>
    </source>
</evidence>
<dbReference type="GO" id="GO:0004143">
    <property type="term" value="F:ATP-dependent diacylglycerol kinase activity"/>
    <property type="evidence" value="ECO:0007669"/>
    <property type="project" value="TreeGrafter"/>
</dbReference>
<keyword evidence="15" id="KW-1185">Reference proteome</keyword>
<dbReference type="GO" id="GO:0046872">
    <property type="term" value="F:metal ion binding"/>
    <property type="evidence" value="ECO:0007669"/>
    <property type="project" value="UniProtKB-KW"/>
</dbReference>